<gene>
    <name evidence="2" type="ORF">METZ01_LOCUS311568</name>
</gene>
<feature type="non-terminal residue" evidence="2">
    <location>
        <position position="1"/>
    </location>
</feature>
<organism evidence="2">
    <name type="scientific">marine metagenome</name>
    <dbReference type="NCBI Taxonomy" id="408172"/>
    <lineage>
        <taxon>unclassified sequences</taxon>
        <taxon>metagenomes</taxon>
        <taxon>ecological metagenomes</taxon>
    </lineage>
</organism>
<sequence length="149" mass="18204">REVERQERKRKEEEKKKKEKEEQEKMKKRREIERQERKRKEEEKKKKEEERQKENLLRRMREAALLKKIEEQHSPEILASYKKRKICFGMPVDLVKNILGPAYDKKEQVTKDFVKLSYKYGKGTNSRGNTTYKIRVDYEDGLVSGWRDL</sequence>
<accession>A0A382NBX7</accession>
<dbReference type="EMBL" id="UINC01099436">
    <property type="protein sequence ID" value="SVC58714.1"/>
    <property type="molecule type" value="Genomic_DNA"/>
</dbReference>
<dbReference type="AlphaFoldDB" id="A0A382NBX7"/>
<protein>
    <submittedName>
        <fullName evidence="2">Uncharacterized protein</fullName>
    </submittedName>
</protein>
<evidence type="ECO:0000256" key="1">
    <source>
        <dbReference type="SAM" id="MobiDB-lite"/>
    </source>
</evidence>
<evidence type="ECO:0000313" key="2">
    <source>
        <dbReference type="EMBL" id="SVC58714.1"/>
    </source>
</evidence>
<name>A0A382NBX7_9ZZZZ</name>
<proteinExistence type="predicted"/>
<feature type="region of interest" description="Disordered" evidence="1">
    <location>
        <begin position="1"/>
        <end position="54"/>
    </location>
</feature>
<reference evidence="2" key="1">
    <citation type="submission" date="2018-05" db="EMBL/GenBank/DDBJ databases">
        <authorList>
            <person name="Lanie J.A."/>
            <person name="Ng W.-L."/>
            <person name="Kazmierczak K.M."/>
            <person name="Andrzejewski T.M."/>
            <person name="Davidsen T.M."/>
            <person name="Wayne K.J."/>
            <person name="Tettelin H."/>
            <person name="Glass J.I."/>
            <person name="Rusch D."/>
            <person name="Podicherti R."/>
            <person name="Tsui H.-C.T."/>
            <person name="Winkler M.E."/>
        </authorList>
    </citation>
    <scope>NUCLEOTIDE SEQUENCE</scope>
</reference>